<evidence type="ECO:0000313" key="2">
    <source>
        <dbReference type="EMBL" id="MEQ2359689.1"/>
    </source>
</evidence>
<feature type="chain" id="PRO_5047497292" evidence="1">
    <location>
        <begin position="31"/>
        <end position="117"/>
    </location>
</feature>
<dbReference type="EMBL" id="JBBMEI010000065">
    <property type="protein sequence ID" value="MEQ2359689.1"/>
    <property type="molecule type" value="Genomic_DNA"/>
</dbReference>
<feature type="signal peptide" evidence="1">
    <location>
        <begin position="1"/>
        <end position="30"/>
    </location>
</feature>
<name>A0ABV1ANB0_9FIRM</name>
<evidence type="ECO:0000313" key="3">
    <source>
        <dbReference type="Proteomes" id="UP001446032"/>
    </source>
</evidence>
<comment type="caution">
    <text evidence="2">The sequence shown here is derived from an EMBL/GenBank/DDBJ whole genome shotgun (WGS) entry which is preliminary data.</text>
</comment>
<accession>A0ABV1ANB0</accession>
<gene>
    <name evidence="2" type="ORF">WMO75_15440</name>
</gene>
<dbReference type="RefSeq" id="WP_187300009.1">
    <property type="nucleotide sequence ID" value="NZ_JBBMEI010000065.1"/>
</dbReference>
<protein>
    <submittedName>
        <fullName evidence="2">DUF2500 domain-containing protein</fullName>
    </submittedName>
</protein>
<sequence length="117" mass="13578">MAFIICVAALIIMMFVFTQMLLSFSNNSSAAVESVDATVVEKKQGIYTHMQSEAHVPWFRVVFEMTDGSLMEFQMQQGDFRELEKGDRGMLTYQGNRYICYQKYKFKSEAQEEENVK</sequence>
<keyword evidence="1" id="KW-0732">Signal</keyword>
<organism evidence="2 3">
    <name type="scientific">Blautia intestinihominis</name>
    <dbReference type="NCBI Taxonomy" id="3133152"/>
    <lineage>
        <taxon>Bacteria</taxon>
        <taxon>Bacillati</taxon>
        <taxon>Bacillota</taxon>
        <taxon>Clostridia</taxon>
        <taxon>Lachnospirales</taxon>
        <taxon>Lachnospiraceae</taxon>
        <taxon>Blautia</taxon>
    </lineage>
</organism>
<dbReference type="Gene3D" id="2.40.50.660">
    <property type="match status" value="1"/>
</dbReference>
<dbReference type="InterPro" id="IPR019635">
    <property type="entry name" value="DUF2500"/>
</dbReference>
<proteinExistence type="predicted"/>
<dbReference type="Pfam" id="PF10694">
    <property type="entry name" value="DUF2500"/>
    <property type="match status" value="1"/>
</dbReference>
<dbReference type="Proteomes" id="UP001446032">
    <property type="component" value="Unassembled WGS sequence"/>
</dbReference>
<keyword evidence="3" id="KW-1185">Reference proteome</keyword>
<evidence type="ECO:0000256" key="1">
    <source>
        <dbReference type="SAM" id="SignalP"/>
    </source>
</evidence>
<reference evidence="2 3" key="1">
    <citation type="submission" date="2024-03" db="EMBL/GenBank/DDBJ databases">
        <title>Human intestinal bacterial collection.</title>
        <authorList>
            <person name="Pauvert C."/>
            <person name="Hitch T.C.A."/>
            <person name="Clavel T."/>
        </authorList>
    </citation>
    <scope>NUCLEOTIDE SEQUENCE [LARGE SCALE GENOMIC DNA]</scope>
    <source>
        <strain evidence="2 3">CLA-AA-H95</strain>
    </source>
</reference>